<dbReference type="EMBL" id="HACG01004827">
    <property type="protein sequence ID" value="CEK51692.1"/>
    <property type="molecule type" value="Transcribed_RNA"/>
</dbReference>
<accession>A0A0B6Y5T8</accession>
<protein>
    <submittedName>
        <fullName evidence="1">Uncharacterized protein</fullName>
    </submittedName>
</protein>
<name>A0A0B6Y5T8_9EUPU</name>
<sequence>MIRMTMVVINEKMMIETDNPGKASLKNQHFNTHGASIGSRFFFRLMQVSASLQSSSSDDSKFVCQLKILFHDDDERQLMMFGDMMYTHKQLATKSTSYI</sequence>
<gene>
    <name evidence="1" type="primary">ORF14123</name>
</gene>
<reference evidence="1" key="1">
    <citation type="submission" date="2014-12" db="EMBL/GenBank/DDBJ databases">
        <title>Insight into the proteome of Arion vulgaris.</title>
        <authorList>
            <person name="Aradska J."/>
            <person name="Bulat T."/>
            <person name="Smidak R."/>
            <person name="Sarate P."/>
            <person name="Gangsoo J."/>
            <person name="Sialana F."/>
            <person name="Bilban M."/>
            <person name="Lubec G."/>
        </authorList>
    </citation>
    <scope>NUCLEOTIDE SEQUENCE</scope>
    <source>
        <tissue evidence="1">Skin</tissue>
    </source>
</reference>
<dbReference type="AlphaFoldDB" id="A0A0B6Y5T8"/>
<proteinExistence type="predicted"/>
<organism evidence="1">
    <name type="scientific">Arion vulgaris</name>
    <dbReference type="NCBI Taxonomy" id="1028688"/>
    <lineage>
        <taxon>Eukaryota</taxon>
        <taxon>Metazoa</taxon>
        <taxon>Spiralia</taxon>
        <taxon>Lophotrochozoa</taxon>
        <taxon>Mollusca</taxon>
        <taxon>Gastropoda</taxon>
        <taxon>Heterobranchia</taxon>
        <taxon>Euthyneura</taxon>
        <taxon>Panpulmonata</taxon>
        <taxon>Eupulmonata</taxon>
        <taxon>Stylommatophora</taxon>
        <taxon>Helicina</taxon>
        <taxon>Arionoidea</taxon>
        <taxon>Arionidae</taxon>
        <taxon>Arion</taxon>
    </lineage>
</organism>
<evidence type="ECO:0000313" key="1">
    <source>
        <dbReference type="EMBL" id="CEK51692.1"/>
    </source>
</evidence>